<dbReference type="CDD" id="cd23659">
    <property type="entry name" value="USP_At3g01520-like"/>
    <property type="match status" value="1"/>
</dbReference>
<dbReference type="PANTHER" id="PTHR31964:SF125">
    <property type="entry name" value="OS05G0357525 PROTEIN"/>
    <property type="match status" value="1"/>
</dbReference>
<evidence type="ECO:0000259" key="1">
    <source>
        <dbReference type="Pfam" id="PF00582"/>
    </source>
</evidence>
<evidence type="ECO:0000313" key="4">
    <source>
        <dbReference type="Proteomes" id="UP001140949"/>
    </source>
</evidence>
<comment type="caution">
    <text evidence="2">The sequence shown here is derived from an EMBL/GenBank/DDBJ whole genome shotgun (WGS) entry which is preliminary data.</text>
</comment>
<dbReference type="Pfam" id="PF00582">
    <property type="entry name" value="Usp"/>
    <property type="match status" value="1"/>
</dbReference>
<dbReference type="InterPro" id="IPR006015">
    <property type="entry name" value="Universal_stress_UspA"/>
</dbReference>
<feature type="domain" description="UspA" evidence="1">
    <location>
        <begin position="11"/>
        <end position="163"/>
    </location>
</feature>
<proteinExistence type="predicted"/>
<evidence type="ECO:0000313" key="2">
    <source>
        <dbReference type="EMBL" id="KAJ6823895.1"/>
    </source>
</evidence>
<dbReference type="Gene3D" id="3.40.50.620">
    <property type="entry name" value="HUPs"/>
    <property type="match status" value="1"/>
</dbReference>
<dbReference type="EMBL" id="JANAVB010022596">
    <property type="protein sequence ID" value="KAJ6823895.1"/>
    <property type="molecule type" value="Genomic_DNA"/>
</dbReference>
<accession>A0AAX6G6D8</accession>
<keyword evidence="4" id="KW-1185">Reference proteome</keyword>
<dbReference type="EMBL" id="JANAVB010003999">
    <property type="protein sequence ID" value="KAJ6849066.1"/>
    <property type="molecule type" value="Genomic_DNA"/>
</dbReference>
<sequence length="167" mass="18233">MASESSNGRMIVVAVDQSEESLHALTWCLRNVVGKSNGDDENTKDTLVLLYAQPPRTVYPSIDGTGYLFSSDVTVSMDRYAKEMADGVTARARAVCSNNPRVKVETRIEVGDPRDVICEVVEKLGADMLVMGSHGYGLIKRTFLGSVSNHCAQKAKCPVLIVKRPKQ</sequence>
<evidence type="ECO:0000313" key="3">
    <source>
        <dbReference type="EMBL" id="KAJ6849066.1"/>
    </source>
</evidence>
<name>A0AAX6G6D8_IRIPA</name>
<dbReference type="InterPro" id="IPR014729">
    <property type="entry name" value="Rossmann-like_a/b/a_fold"/>
</dbReference>
<organism evidence="2 4">
    <name type="scientific">Iris pallida</name>
    <name type="common">Sweet iris</name>
    <dbReference type="NCBI Taxonomy" id="29817"/>
    <lineage>
        <taxon>Eukaryota</taxon>
        <taxon>Viridiplantae</taxon>
        <taxon>Streptophyta</taxon>
        <taxon>Embryophyta</taxon>
        <taxon>Tracheophyta</taxon>
        <taxon>Spermatophyta</taxon>
        <taxon>Magnoliopsida</taxon>
        <taxon>Liliopsida</taxon>
        <taxon>Asparagales</taxon>
        <taxon>Iridaceae</taxon>
        <taxon>Iridoideae</taxon>
        <taxon>Irideae</taxon>
        <taxon>Iris</taxon>
    </lineage>
</organism>
<gene>
    <name evidence="2" type="ORF">M6B38_128050</name>
    <name evidence="3" type="ORF">M6B38_271310</name>
</gene>
<reference evidence="2" key="1">
    <citation type="journal article" date="2023" name="GigaByte">
        <title>Genome assembly of the bearded iris, Iris pallida Lam.</title>
        <authorList>
            <person name="Bruccoleri R.E."/>
            <person name="Oakeley E.J."/>
            <person name="Faust A.M.E."/>
            <person name="Altorfer M."/>
            <person name="Dessus-Babus S."/>
            <person name="Burckhardt D."/>
            <person name="Oertli M."/>
            <person name="Naumann U."/>
            <person name="Petersen F."/>
            <person name="Wong J."/>
        </authorList>
    </citation>
    <scope>NUCLEOTIDE SEQUENCE</scope>
    <source>
        <strain evidence="2">GSM-AAB239-AS_SAM_17_03QT</strain>
    </source>
</reference>
<dbReference type="InterPro" id="IPR006016">
    <property type="entry name" value="UspA"/>
</dbReference>
<dbReference type="AlphaFoldDB" id="A0AAX6G6D8"/>
<reference evidence="2" key="2">
    <citation type="submission" date="2023-04" db="EMBL/GenBank/DDBJ databases">
        <authorList>
            <person name="Bruccoleri R.E."/>
            <person name="Oakeley E.J."/>
            <person name="Faust A.-M."/>
            <person name="Dessus-Babus S."/>
            <person name="Altorfer M."/>
            <person name="Burckhardt D."/>
            <person name="Oertli M."/>
            <person name="Naumann U."/>
            <person name="Petersen F."/>
            <person name="Wong J."/>
        </authorList>
    </citation>
    <scope>NUCLEOTIDE SEQUENCE</scope>
    <source>
        <strain evidence="2">GSM-AAB239-AS_SAM_17_03QT</strain>
        <tissue evidence="2">Leaf</tissue>
    </source>
</reference>
<dbReference type="PANTHER" id="PTHR31964">
    <property type="entry name" value="ADENINE NUCLEOTIDE ALPHA HYDROLASES-LIKE SUPERFAMILY PROTEIN"/>
    <property type="match status" value="1"/>
</dbReference>
<dbReference type="SUPFAM" id="SSF52402">
    <property type="entry name" value="Adenine nucleotide alpha hydrolases-like"/>
    <property type="match status" value="1"/>
</dbReference>
<protein>
    <submittedName>
        <fullName evidence="2">Universal stress protein PHOS34-like</fullName>
    </submittedName>
</protein>
<dbReference type="Proteomes" id="UP001140949">
    <property type="component" value="Unassembled WGS sequence"/>
</dbReference>
<dbReference type="PRINTS" id="PR01438">
    <property type="entry name" value="UNVRSLSTRESS"/>
</dbReference>